<dbReference type="EMBL" id="BONG01000025">
    <property type="protein sequence ID" value="GIF90722.1"/>
    <property type="molecule type" value="Genomic_DNA"/>
</dbReference>
<evidence type="ECO:0000259" key="1">
    <source>
        <dbReference type="Pfam" id="PF08940"/>
    </source>
</evidence>
<dbReference type="InterPro" id="IPR015035">
    <property type="entry name" value="DUF1918"/>
</dbReference>
<dbReference type="Proteomes" id="UP000619293">
    <property type="component" value="Unassembled WGS sequence"/>
</dbReference>
<proteinExistence type="predicted"/>
<dbReference type="Gene3D" id="2.30.30.440">
    <property type="entry name" value="Domain of unknown function DUF1918"/>
    <property type="match status" value="1"/>
</dbReference>
<organism evidence="2 3">
    <name type="scientific">Catellatospora chokoriensis</name>
    <dbReference type="NCBI Taxonomy" id="310353"/>
    <lineage>
        <taxon>Bacteria</taxon>
        <taxon>Bacillati</taxon>
        <taxon>Actinomycetota</taxon>
        <taxon>Actinomycetes</taxon>
        <taxon>Micromonosporales</taxon>
        <taxon>Micromonosporaceae</taxon>
        <taxon>Catellatospora</taxon>
    </lineage>
</organism>
<dbReference type="Pfam" id="PF08940">
    <property type="entry name" value="DUF1918"/>
    <property type="match status" value="1"/>
</dbReference>
<dbReference type="AlphaFoldDB" id="A0A8J3JTD3"/>
<protein>
    <recommendedName>
        <fullName evidence="1">DUF1918 domain-containing protein</fullName>
    </recommendedName>
</protein>
<name>A0A8J3JTD3_9ACTN</name>
<feature type="domain" description="DUF1918" evidence="1">
    <location>
        <begin position="8"/>
        <end position="65"/>
    </location>
</feature>
<dbReference type="SUPFAM" id="SSF50118">
    <property type="entry name" value="Cell growth inhibitor/plasmid maintenance toxic component"/>
    <property type="match status" value="1"/>
</dbReference>
<keyword evidence="3" id="KW-1185">Reference proteome</keyword>
<reference evidence="2 3" key="1">
    <citation type="submission" date="2021-01" db="EMBL/GenBank/DDBJ databases">
        <title>Whole genome shotgun sequence of Catellatospora chokoriensis NBRC 107358.</title>
        <authorList>
            <person name="Komaki H."/>
            <person name="Tamura T."/>
        </authorList>
    </citation>
    <scope>NUCLEOTIDE SEQUENCE [LARGE SCALE GENOMIC DNA]</scope>
    <source>
        <strain evidence="2 3">NBRC 107358</strain>
    </source>
</reference>
<evidence type="ECO:0000313" key="3">
    <source>
        <dbReference type="Proteomes" id="UP000619293"/>
    </source>
</evidence>
<sequence length="69" mass="7604">MDEEVEAMKAKVGDTIVVEGTHVGDHRRIGVITAVPHEDGSPPYTVRWEDDQHEGILYPGPDTHIKTGN</sequence>
<comment type="caution">
    <text evidence="2">The sequence shown here is derived from an EMBL/GenBank/DDBJ whole genome shotgun (WGS) entry which is preliminary data.</text>
</comment>
<accession>A0A8J3JTD3</accession>
<dbReference type="RefSeq" id="WP_239120670.1">
    <property type="nucleotide sequence ID" value="NZ_BONG01000025.1"/>
</dbReference>
<evidence type="ECO:0000313" key="2">
    <source>
        <dbReference type="EMBL" id="GIF90722.1"/>
    </source>
</evidence>
<gene>
    <name evidence="2" type="ORF">Cch02nite_41660</name>
</gene>